<feature type="compositionally biased region" description="Basic and acidic residues" evidence="6">
    <location>
        <begin position="350"/>
        <end position="373"/>
    </location>
</feature>
<dbReference type="GO" id="GO:0019843">
    <property type="term" value="F:rRNA binding"/>
    <property type="evidence" value="ECO:0007669"/>
    <property type="project" value="TreeGrafter"/>
</dbReference>
<dbReference type="EMBL" id="GBXI01005417">
    <property type="protein sequence ID" value="JAD08875.1"/>
    <property type="molecule type" value="Transcribed_RNA"/>
</dbReference>
<dbReference type="GO" id="GO:0005730">
    <property type="term" value="C:nucleolus"/>
    <property type="evidence" value="ECO:0007669"/>
    <property type="project" value="UniProtKB-SubCell"/>
</dbReference>
<comment type="similarity">
    <text evidence="2">Belongs to the RRM RBM34 family.</text>
</comment>
<dbReference type="Pfam" id="PF00076">
    <property type="entry name" value="RRM_1"/>
    <property type="match status" value="2"/>
</dbReference>
<feature type="compositionally biased region" description="Basic residues" evidence="6">
    <location>
        <begin position="99"/>
        <end position="112"/>
    </location>
</feature>
<reference evidence="8" key="1">
    <citation type="submission" date="2014-11" db="EMBL/GenBank/DDBJ databases">
        <authorList>
            <person name="Geib S."/>
        </authorList>
    </citation>
    <scope>NUCLEOTIDE SEQUENCE</scope>
</reference>
<feature type="compositionally biased region" description="Basic and acidic residues" evidence="6">
    <location>
        <begin position="132"/>
        <end position="149"/>
    </location>
</feature>
<feature type="region of interest" description="Disordered" evidence="6">
    <location>
        <begin position="1"/>
        <end position="149"/>
    </location>
</feature>
<dbReference type="Gene3D" id="3.30.70.330">
    <property type="match status" value="2"/>
</dbReference>
<keyword evidence="4" id="KW-0539">Nucleus</keyword>
<feature type="region of interest" description="Disordered" evidence="6">
    <location>
        <begin position="331"/>
        <end position="411"/>
    </location>
</feature>
<feature type="compositionally biased region" description="Basic and acidic residues" evidence="6">
    <location>
        <begin position="332"/>
        <end position="343"/>
    </location>
</feature>
<dbReference type="InterPro" id="IPR035979">
    <property type="entry name" value="RBD_domain_sf"/>
</dbReference>
<evidence type="ECO:0000256" key="1">
    <source>
        <dbReference type="ARBA" id="ARBA00004604"/>
    </source>
</evidence>
<reference evidence="8" key="2">
    <citation type="journal article" date="2015" name="Gigascience">
        <title>Reconstructing a comprehensive transcriptome assembly of a white-pupal translocated strain of the pest fruit fly Bactrocera cucurbitae.</title>
        <authorList>
            <person name="Sim S.B."/>
            <person name="Calla B."/>
            <person name="Hall B."/>
            <person name="DeRego T."/>
            <person name="Geib S.M."/>
        </authorList>
    </citation>
    <scope>NUCLEOTIDE SEQUENCE</scope>
</reference>
<keyword evidence="3 5" id="KW-0694">RNA-binding</keyword>
<proteinExistence type="inferred from homology"/>
<dbReference type="PANTHER" id="PTHR23236">
    <property type="entry name" value="EUKARYOTIC TRANSLATION INITIATION FACTOR 4B/4H"/>
    <property type="match status" value="1"/>
</dbReference>
<dbReference type="InterPro" id="IPR000504">
    <property type="entry name" value="RRM_dom"/>
</dbReference>
<dbReference type="InterPro" id="IPR012677">
    <property type="entry name" value="Nucleotide-bd_a/b_plait_sf"/>
</dbReference>
<evidence type="ECO:0000313" key="8">
    <source>
        <dbReference type="EMBL" id="JAD08875.1"/>
    </source>
</evidence>
<protein>
    <submittedName>
        <fullName evidence="8">Nucleolar protein 12</fullName>
    </submittedName>
</protein>
<feature type="compositionally biased region" description="Basic residues" evidence="6">
    <location>
        <begin position="65"/>
        <end position="76"/>
    </location>
</feature>
<gene>
    <name evidence="8" type="primary">NOP12</name>
    <name evidence="8" type="ORF">g.25157</name>
</gene>
<evidence type="ECO:0000256" key="5">
    <source>
        <dbReference type="PROSITE-ProRule" id="PRU00176"/>
    </source>
</evidence>
<sequence>MTKSKNSDLEKNNVKANVLEKSKKIKKDKKKGLEDKKKLEQAVTKNNESHIAPSNGSPDAGAIVKSKKPKKNKSKQNKATDNVSPKDGGDKPIEPIEKKKAKKLAKKLKKKEKKEAKRDEVVKQAPKGKSKPQLEKGDKSDTKEKKEHDQIKAECTVFVGNLPVNTKRVQLVRLFKDYGPVNGVRFRTANGKVLFKHKHRREAGTLSAWIVLKDPETVTRALALNGTVFKNNHIRVTRGDVKSANTDSKRTVFVGNLKYSANEEKLREIFSACGDIDYVRCLNDDKGCKGVAYVCFKAPEAVGLALELNETVLDERPIHVERYSVQKLGAKKTRDVTEVENKKKSVGGKTPKDKSKKVKGENPKTKQDADTNKKSKFRGVKVDGTQVKKQKKKVTSQMQKLAKKIAPKEKS</sequence>
<dbReference type="SMART" id="SM00360">
    <property type="entry name" value="RRM"/>
    <property type="match status" value="2"/>
</dbReference>
<feature type="compositionally biased region" description="Basic and acidic residues" evidence="6">
    <location>
        <begin position="1"/>
        <end position="22"/>
    </location>
</feature>
<dbReference type="OrthoDB" id="442677at2759"/>
<evidence type="ECO:0000256" key="4">
    <source>
        <dbReference type="ARBA" id="ARBA00023242"/>
    </source>
</evidence>
<feature type="domain" description="RRM" evidence="7">
    <location>
        <begin position="155"/>
        <end position="241"/>
    </location>
</feature>
<dbReference type="GeneID" id="105220099"/>
<evidence type="ECO:0000256" key="2">
    <source>
        <dbReference type="ARBA" id="ARBA00007077"/>
    </source>
</evidence>
<organism evidence="8">
    <name type="scientific">Zeugodacus cucurbitae</name>
    <name type="common">Melon fruit fly</name>
    <name type="synonym">Bactrocera cucurbitae</name>
    <dbReference type="NCBI Taxonomy" id="28588"/>
    <lineage>
        <taxon>Eukaryota</taxon>
        <taxon>Metazoa</taxon>
        <taxon>Ecdysozoa</taxon>
        <taxon>Arthropoda</taxon>
        <taxon>Hexapoda</taxon>
        <taxon>Insecta</taxon>
        <taxon>Pterygota</taxon>
        <taxon>Neoptera</taxon>
        <taxon>Endopterygota</taxon>
        <taxon>Diptera</taxon>
        <taxon>Brachycera</taxon>
        <taxon>Muscomorpha</taxon>
        <taxon>Tephritoidea</taxon>
        <taxon>Tephritidae</taxon>
        <taxon>Zeugodacus</taxon>
        <taxon>Zeugodacus</taxon>
    </lineage>
</organism>
<dbReference type="PANTHER" id="PTHR23236:SF25">
    <property type="entry name" value="RNA-BINDING PROTEIN 34"/>
    <property type="match status" value="1"/>
</dbReference>
<dbReference type="GO" id="GO:0000463">
    <property type="term" value="P:maturation of LSU-rRNA from tricistronic rRNA transcript (SSU-rRNA, 5.8S rRNA, LSU-rRNA)"/>
    <property type="evidence" value="ECO:0007669"/>
    <property type="project" value="TreeGrafter"/>
</dbReference>
<feature type="compositionally biased region" description="Basic and acidic residues" evidence="6">
    <location>
        <begin position="87"/>
        <end position="98"/>
    </location>
</feature>
<dbReference type="SUPFAM" id="SSF54928">
    <property type="entry name" value="RNA-binding domain, RBD"/>
    <property type="match status" value="2"/>
</dbReference>
<dbReference type="AlphaFoldDB" id="A0A0A1XD41"/>
<comment type="subcellular location">
    <subcellularLocation>
        <location evidence="1">Nucleus</location>
        <location evidence="1">Nucleolus</location>
    </subcellularLocation>
</comment>
<dbReference type="PROSITE" id="PS50102">
    <property type="entry name" value="RRM"/>
    <property type="match status" value="2"/>
</dbReference>
<evidence type="ECO:0000256" key="6">
    <source>
        <dbReference type="SAM" id="MobiDB-lite"/>
    </source>
</evidence>
<feature type="domain" description="RRM" evidence="7">
    <location>
        <begin position="250"/>
        <end position="325"/>
    </location>
</feature>
<feature type="compositionally biased region" description="Basic and acidic residues" evidence="6">
    <location>
        <begin position="113"/>
        <end position="122"/>
    </location>
</feature>
<evidence type="ECO:0000259" key="7">
    <source>
        <dbReference type="PROSITE" id="PS50102"/>
    </source>
</evidence>
<feature type="compositionally biased region" description="Basic and acidic residues" evidence="6">
    <location>
        <begin position="31"/>
        <end position="40"/>
    </location>
</feature>
<accession>A0A0A1XD41</accession>
<name>A0A0A1XD41_ZEUCU</name>
<evidence type="ECO:0000256" key="3">
    <source>
        <dbReference type="ARBA" id="ARBA00022884"/>
    </source>
</evidence>